<dbReference type="SUPFAM" id="SSF160719">
    <property type="entry name" value="gpW/gp25-like"/>
    <property type="match status" value="1"/>
</dbReference>
<evidence type="ECO:0000259" key="1">
    <source>
        <dbReference type="PROSITE" id="PS51782"/>
    </source>
</evidence>
<dbReference type="RefSeq" id="WP_315878466.1">
    <property type="nucleotide sequence ID" value="NZ_JAWCTQ010000016.1"/>
</dbReference>
<organism evidence="2 3">
    <name type="scientific">Streptomyces tamarix</name>
    <dbReference type="NCBI Taxonomy" id="3078565"/>
    <lineage>
        <taxon>Bacteria</taxon>
        <taxon>Bacillati</taxon>
        <taxon>Actinomycetota</taxon>
        <taxon>Actinomycetes</taxon>
        <taxon>Kitasatosporales</taxon>
        <taxon>Streptomycetaceae</taxon>
        <taxon>Streptomyces</taxon>
    </lineage>
</organism>
<dbReference type="InterPro" id="IPR018392">
    <property type="entry name" value="LysM"/>
</dbReference>
<dbReference type="Gene3D" id="3.10.450.40">
    <property type="match status" value="1"/>
</dbReference>
<name>A0ABU3QLV7_9ACTN</name>
<reference evidence="2 3" key="1">
    <citation type="submission" date="2023-09" db="EMBL/GenBank/DDBJ databases">
        <title>Streptomyces sp. nov.: A antagonism against Alternaria gaisen Producing Streptochlin, Isolated from Tamarix root soil.</title>
        <authorList>
            <person name="Chen Y."/>
        </authorList>
    </citation>
    <scope>NUCLEOTIDE SEQUENCE [LARGE SCALE GENOMIC DNA]</scope>
    <source>
        <strain evidence="2 3">TRM76323</strain>
    </source>
</reference>
<feature type="domain" description="LysM" evidence="1">
    <location>
        <begin position="4"/>
        <end position="51"/>
    </location>
</feature>
<dbReference type="CDD" id="cd00118">
    <property type="entry name" value="LysM"/>
    <property type="match status" value="1"/>
</dbReference>
<dbReference type="EMBL" id="JAWCTQ010000016">
    <property type="protein sequence ID" value="MDT9683392.1"/>
    <property type="molecule type" value="Genomic_DNA"/>
</dbReference>
<gene>
    <name evidence="2" type="ORF">RND61_15105</name>
</gene>
<accession>A0ABU3QLV7</accession>
<protein>
    <submittedName>
        <fullName evidence="2">LysM peptidoglycan-binding domain-containing protein</fullName>
    </submittedName>
</protein>
<sequence length="232" mass="25976">MRYKKYTVQQGDTLQSIAQSTLGDLTQWYSLASFNGLKFPYIVEPDMKNVKREQLAAGDLLLIPIEESYAQVEDAKSIADRKQVSEYVFGRDLSLITDLDTANYRAGSDEIVGLDSDGKGSINVVKGYDNIVQSTLMRLNTPIGSLPLHPEYGSHVYEFLGNLNSSIELEVLKSWIEKAIKGDSRISDATVTSYYSEDDRVKFNIRIVPISEEDQQTIIINMDSIGKFTLGQ</sequence>
<comment type="caution">
    <text evidence="2">The sequence shown here is derived from an EMBL/GenBank/DDBJ whole genome shotgun (WGS) entry which is preliminary data.</text>
</comment>
<evidence type="ECO:0000313" key="3">
    <source>
        <dbReference type="Proteomes" id="UP001250181"/>
    </source>
</evidence>
<dbReference type="InterPro" id="IPR036779">
    <property type="entry name" value="LysM_dom_sf"/>
</dbReference>
<keyword evidence="3" id="KW-1185">Reference proteome</keyword>
<dbReference type="Pfam" id="PF01476">
    <property type="entry name" value="LysM"/>
    <property type="match status" value="1"/>
</dbReference>
<dbReference type="PROSITE" id="PS51782">
    <property type="entry name" value="LYSM"/>
    <property type="match status" value="1"/>
</dbReference>
<evidence type="ECO:0000313" key="2">
    <source>
        <dbReference type="EMBL" id="MDT9683392.1"/>
    </source>
</evidence>
<dbReference type="Proteomes" id="UP001250181">
    <property type="component" value="Unassembled WGS sequence"/>
</dbReference>
<dbReference type="SMART" id="SM00257">
    <property type="entry name" value="LysM"/>
    <property type="match status" value="1"/>
</dbReference>
<proteinExistence type="predicted"/>
<dbReference type="Gene3D" id="3.10.350.10">
    <property type="entry name" value="LysM domain"/>
    <property type="match status" value="1"/>
</dbReference>